<dbReference type="Gene3D" id="3.20.20.60">
    <property type="entry name" value="Phosphoenolpyruvate-binding domains"/>
    <property type="match status" value="1"/>
</dbReference>
<evidence type="ECO:0000259" key="6">
    <source>
        <dbReference type="Pfam" id="PF03328"/>
    </source>
</evidence>
<dbReference type="InterPro" id="IPR040442">
    <property type="entry name" value="Pyrv_kinase-like_dom_sf"/>
</dbReference>
<comment type="caution">
    <text evidence="7">The sequence shown here is derived from an EMBL/GenBank/DDBJ whole genome shotgun (WGS) entry which is preliminary data.</text>
</comment>
<feature type="binding site" evidence="5">
    <location>
        <position position="140"/>
    </location>
    <ligand>
        <name>Mg(2+)</name>
        <dbReference type="ChEBI" id="CHEBI:18420"/>
    </ligand>
</feature>
<dbReference type="InterPro" id="IPR005000">
    <property type="entry name" value="Aldolase/citrate-lyase_domain"/>
</dbReference>
<dbReference type="PIRSF" id="PIRSF015582">
    <property type="entry name" value="Cit_lyase_B"/>
    <property type="match status" value="1"/>
</dbReference>
<evidence type="ECO:0000256" key="2">
    <source>
        <dbReference type="ARBA" id="ARBA00022723"/>
    </source>
</evidence>
<feature type="binding site" evidence="4">
    <location>
        <position position="114"/>
    </location>
    <ligand>
        <name>substrate</name>
    </ligand>
</feature>
<dbReference type="AlphaFoldDB" id="A0A918CHG8"/>
<dbReference type="EMBL" id="BMQL01000027">
    <property type="protein sequence ID" value="GGR21664.1"/>
    <property type="molecule type" value="Genomic_DNA"/>
</dbReference>
<dbReference type="PANTHER" id="PTHR32308:SF10">
    <property type="entry name" value="CITRATE LYASE SUBUNIT BETA"/>
    <property type="match status" value="1"/>
</dbReference>
<dbReference type="SUPFAM" id="SSF51621">
    <property type="entry name" value="Phosphoenolpyruvate/pyruvate domain"/>
    <property type="match status" value="1"/>
</dbReference>
<dbReference type="InterPro" id="IPR011206">
    <property type="entry name" value="Citrate_lyase_beta/mcl1/mcl2"/>
</dbReference>
<dbReference type="RefSeq" id="WP_189092029.1">
    <property type="nucleotide sequence ID" value="NZ_BMQL01000027.1"/>
</dbReference>
<feature type="binding site" evidence="5">
    <location>
        <position position="114"/>
    </location>
    <ligand>
        <name>Mg(2+)</name>
        <dbReference type="ChEBI" id="CHEBI:18420"/>
    </ligand>
</feature>
<keyword evidence="8" id="KW-1185">Reference proteome</keyword>
<protein>
    <submittedName>
        <fullName evidence="7">CoA ester lyase</fullName>
    </submittedName>
</protein>
<evidence type="ECO:0000256" key="1">
    <source>
        <dbReference type="ARBA" id="ARBA00001946"/>
    </source>
</evidence>
<dbReference type="GO" id="GO:0006107">
    <property type="term" value="P:oxaloacetate metabolic process"/>
    <property type="evidence" value="ECO:0007669"/>
    <property type="project" value="TreeGrafter"/>
</dbReference>
<dbReference type="Pfam" id="PF03328">
    <property type="entry name" value="HpcH_HpaI"/>
    <property type="match status" value="1"/>
</dbReference>
<accession>A0A918CHG8</accession>
<dbReference type="PANTHER" id="PTHR32308">
    <property type="entry name" value="LYASE BETA SUBUNIT, PUTATIVE (AFU_ORTHOLOGUE AFUA_4G13030)-RELATED"/>
    <property type="match status" value="1"/>
</dbReference>
<comment type="cofactor">
    <cofactor evidence="1">
        <name>Mg(2+)</name>
        <dbReference type="ChEBI" id="CHEBI:18420"/>
    </cofactor>
</comment>
<dbReference type="GO" id="GO:0016829">
    <property type="term" value="F:lyase activity"/>
    <property type="evidence" value="ECO:0007669"/>
    <property type="project" value="UniProtKB-KW"/>
</dbReference>
<dbReference type="Proteomes" id="UP000603865">
    <property type="component" value="Unassembled WGS sequence"/>
</dbReference>
<evidence type="ECO:0000256" key="4">
    <source>
        <dbReference type="PIRSR" id="PIRSR015582-1"/>
    </source>
</evidence>
<dbReference type="InterPro" id="IPR015813">
    <property type="entry name" value="Pyrv/PenolPyrv_kinase-like_dom"/>
</dbReference>
<evidence type="ECO:0000256" key="3">
    <source>
        <dbReference type="ARBA" id="ARBA00022842"/>
    </source>
</evidence>
<evidence type="ECO:0000313" key="7">
    <source>
        <dbReference type="EMBL" id="GGR21664.1"/>
    </source>
</evidence>
<feature type="domain" description="HpcH/HpaI aldolase/citrate lyase" evidence="6">
    <location>
        <begin position="6"/>
        <end position="208"/>
    </location>
</feature>
<keyword evidence="3 5" id="KW-0460">Magnesium</keyword>
<evidence type="ECO:0000313" key="8">
    <source>
        <dbReference type="Proteomes" id="UP000603865"/>
    </source>
</evidence>
<reference evidence="7" key="1">
    <citation type="journal article" date="2014" name="Int. J. Syst. Evol. Microbiol.">
        <title>Complete genome sequence of Corynebacterium casei LMG S-19264T (=DSM 44701T), isolated from a smear-ripened cheese.</title>
        <authorList>
            <consortium name="US DOE Joint Genome Institute (JGI-PGF)"/>
            <person name="Walter F."/>
            <person name="Albersmeier A."/>
            <person name="Kalinowski J."/>
            <person name="Ruckert C."/>
        </authorList>
    </citation>
    <scope>NUCLEOTIDE SEQUENCE</scope>
    <source>
        <strain evidence="7">JCM 31311</strain>
    </source>
</reference>
<organism evidence="7 8">
    <name type="scientific">Deinococcus ruber</name>
    <dbReference type="NCBI Taxonomy" id="1848197"/>
    <lineage>
        <taxon>Bacteria</taxon>
        <taxon>Thermotogati</taxon>
        <taxon>Deinococcota</taxon>
        <taxon>Deinococci</taxon>
        <taxon>Deinococcales</taxon>
        <taxon>Deinococcaceae</taxon>
        <taxon>Deinococcus</taxon>
    </lineage>
</organism>
<feature type="binding site" evidence="4">
    <location>
        <position position="65"/>
    </location>
    <ligand>
        <name>substrate</name>
    </ligand>
</feature>
<evidence type="ECO:0000256" key="5">
    <source>
        <dbReference type="PIRSR" id="PIRSR015582-2"/>
    </source>
</evidence>
<name>A0A918CHG8_9DEIO</name>
<gene>
    <name evidence="7" type="ORF">GCM10008957_37410</name>
</gene>
<reference evidence="7" key="2">
    <citation type="submission" date="2020-09" db="EMBL/GenBank/DDBJ databases">
        <authorList>
            <person name="Sun Q."/>
            <person name="Ohkuma M."/>
        </authorList>
    </citation>
    <scope>NUCLEOTIDE SEQUENCE</scope>
    <source>
        <strain evidence="7">JCM 31311</strain>
    </source>
</reference>
<proteinExistence type="predicted"/>
<keyword evidence="7" id="KW-0456">Lyase</keyword>
<keyword evidence="2 5" id="KW-0479">Metal-binding</keyword>
<sequence length="272" mass="29457">MTAAFRSVLYVPADKSRALAKLPELRCDAVILDLEDAVLPEQKGEARAGAARALRAGATMPLLLRLNGPGTPWEQDDLELALRFAPAGIVLPKAEEPARVREVSLGLPLWLMIETPLGVQRVAELARVPGVAGLIVGANDLLLGLRGRSTPGREALLYALGAVITAARVQGITALDAVHNDLQDAEGLEHTSQQGRDLGFDGRTLIHPAQIETVNRVYGVSEAEAQQARELLAGWEEARQQGRGVAVHRGRMIEELHAREARNVLERWKAQK</sequence>
<dbReference type="GO" id="GO:0000287">
    <property type="term" value="F:magnesium ion binding"/>
    <property type="evidence" value="ECO:0007669"/>
    <property type="project" value="TreeGrafter"/>
</dbReference>